<dbReference type="InterPro" id="IPR014758">
    <property type="entry name" value="Met-tRNA_synth"/>
</dbReference>
<evidence type="ECO:0000256" key="7">
    <source>
        <dbReference type="ARBA" id="ARBA00023146"/>
    </source>
</evidence>
<sequence length="588" mass="66427">MLVWPHCRRRIVHSVRTGDVAAIVLGTRTRSSARARRRFISSSTNDANNENNGTVENKEKPFYVTTPIFYVNAAPHIGHLYSMVLADTFKRWQQFVGKDSFLLTGTDEHGMKVQQAADKVEKPVKQFCDETSQLFKNLATTANISSDKFIRTTDEDHQEAVHKLWTTLLEKGYIYKGKHEGWYSVSDETFYPESQLNRVFDQASGVTKVYSTETGKEVEWASEENYFFALSRMREPLLELYKSRISDKFVFPYSQFKPIIDSVEGGLSDLSISRPSSRFTWGIPVPGDESQTIYVWLDALANYLSAAGYGQLTSHEFKKSMWPADIHVVGKDITRFHCIYWPAFLLAAELPVPKHVVVHSHWLMNGAKMSKSGGNIVDPNAVMAIAGVDSVRYYLLRHNILEGDGDFDTEKVLERRQADLVFKYSNLVSRTCSKSFSIELALSHALKGYPVAHTRQDKFLAFQSDLIAEANNLVDNAAKHMNNFNPTGALSEIWGVLKKANQYVDYATPWNTAPSNISPTIFVMAEMCRIVSIVLQPFLPTYSGKALDKLSVSSDHRSAEYAKFEADMTYGKDANLPNRGHVVERSSR</sequence>
<feature type="domain" description="Methionyl-tRNA synthetase anticodon-binding" evidence="12">
    <location>
        <begin position="463"/>
        <end position="577"/>
    </location>
</feature>
<dbReference type="GO" id="GO:0005524">
    <property type="term" value="F:ATP binding"/>
    <property type="evidence" value="ECO:0007669"/>
    <property type="project" value="UniProtKB-KW"/>
</dbReference>
<dbReference type="PRINTS" id="PR01041">
    <property type="entry name" value="TRNASYNTHMET"/>
</dbReference>
<evidence type="ECO:0000256" key="2">
    <source>
        <dbReference type="ARBA" id="ARBA00012838"/>
    </source>
</evidence>
<dbReference type="InterPro" id="IPR023457">
    <property type="entry name" value="Met-tRNA_synth_2"/>
</dbReference>
<dbReference type="InterPro" id="IPR014729">
    <property type="entry name" value="Rossmann-like_a/b/a_fold"/>
</dbReference>
<evidence type="ECO:0000313" key="13">
    <source>
        <dbReference type="EMBL" id="KAJ8096806.1"/>
    </source>
</evidence>
<evidence type="ECO:0000256" key="8">
    <source>
        <dbReference type="ARBA" id="ARBA00047364"/>
    </source>
</evidence>
<proteinExistence type="inferred from homology"/>
<dbReference type="Gene3D" id="1.10.730.10">
    <property type="entry name" value="Isoleucyl-tRNA Synthetase, Domain 1"/>
    <property type="match status" value="1"/>
</dbReference>
<accession>A0AAD7VPI5</accession>
<dbReference type="CDD" id="cd00814">
    <property type="entry name" value="MetRS_core"/>
    <property type="match status" value="1"/>
</dbReference>
<protein>
    <recommendedName>
        <fullName evidence="9">Probable methionine--tRNA ligase, mitochondrial</fullName>
        <ecNumber evidence="2">6.1.1.10</ecNumber>
    </recommendedName>
</protein>
<comment type="catalytic activity">
    <reaction evidence="8">
        <text>tRNA(Met) + L-methionine + ATP = L-methionyl-tRNA(Met) + AMP + diphosphate</text>
        <dbReference type="Rhea" id="RHEA:13481"/>
        <dbReference type="Rhea" id="RHEA-COMP:9667"/>
        <dbReference type="Rhea" id="RHEA-COMP:9698"/>
        <dbReference type="ChEBI" id="CHEBI:30616"/>
        <dbReference type="ChEBI" id="CHEBI:33019"/>
        <dbReference type="ChEBI" id="CHEBI:57844"/>
        <dbReference type="ChEBI" id="CHEBI:78442"/>
        <dbReference type="ChEBI" id="CHEBI:78530"/>
        <dbReference type="ChEBI" id="CHEBI:456215"/>
        <dbReference type="EC" id="6.1.1.10"/>
    </reaction>
</comment>
<gene>
    <name evidence="13" type="ORF">POJ06DRAFT_263458</name>
</gene>
<feature type="domain" description="Methionyl/Leucyl tRNA synthetase" evidence="11">
    <location>
        <begin position="62"/>
        <end position="431"/>
    </location>
</feature>
<organism evidence="13 14">
    <name type="scientific">Lipomyces tetrasporus</name>
    <dbReference type="NCBI Taxonomy" id="54092"/>
    <lineage>
        <taxon>Eukaryota</taxon>
        <taxon>Fungi</taxon>
        <taxon>Dikarya</taxon>
        <taxon>Ascomycota</taxon>
        <taxon>Saccharomycotina</taxon>
        <taxon>Lipomycetes</taxon>
        <taxon>Lipomycetales</taxon>
        <taxon>Lipomycetaceae</taxon>
        <taxon>Lipomyces</taxon>
    </lineage>
</organism>
<dbReference type="InterPro" id="IPR033911">
    <property type="entry name" value="MetRS_core"/>
</dbReference>
<comment type="caution">
    <text evidence="13">The sequence shown here is derived from an EMBL/GenBank/DDBJ whole genome shotgun (WGS) entry which is preliminary data.</text>
</comment>
<dbReference type="PANTHER" id="PTHR43326:SF1">
    <property type="entry name" value="METHIONINE--TRNA LIGASE, MITOCHONDRIAL"/>
    <property type="match status" value="1"/>
</dbReference>
<keyword evidence="6 10" id="KW-0648">Protein biosynthesis</keyword>
<dbReference type="GO" id="GO:0006431">
    <property type="term" value="P:methionyl-tRNA aminoacylation"/>
    <property type="evidence" value="ECO:0007669"/>
    <property type="project" value="InterPro"/>
</dbReference>
<keyword evidence="3 10" id="KW-0436">Ligase</keyword>
<dbReference type="GeneID" id="80884044"/>
<dbReference type="RefSeq" id="XP_056040256.1">
    <property type="nucleotide sequence ID" value="XM_056188878.1"/>
</dbReference>
<evidence type="ECO:0000259" key="11">
    <source>
        <dbReference type="Pfam" id="PF09334"/>
    </source>
</evidence>
<evidence type="ECO:0000313" key="14">
    <source>
        <dbReference type="Proteomes" id="UP001217417"/>
    </source>
</evidence>
<dbReference type="Pfam" id="PF09334">
    <property type="entry name" value="tRNA-synt_1g"/>
    <property type="match status" value="1"/>
</dbReference>
<keyword evidence="14" id="KW-1185">Reference proteome</keyword>
<dbReference type="NCBIfam" id="TIGR00398">
    <property type="entry name" value="metG"/>
    <property type="match status" value="1"/>
</dbReference>
<evidence type="ECO:0000259" key="12">
    <source>
        <dbReference type="Pfam" id="PF19303"/>
    </source>
</evidence>
<name>A0AAD7VPI5_9ASCO</name>
<evidence type="ECO:0000256" key="9">
    <source>
        <dbReference type="ARBA" id="ARBA00068817"/>
    </source>
</evidence>
<keyword evidence="4 10" id="KW-0547">Nucleotide-binding</keyword>
<evidence type="ECO:0000256" key="1">
    <source>
        <dbReference type="ARBA" id="ARBA00005594"/>
    </source>
</evidence>
<evidence type="ECO:0000256" key="5">
    <source>
        <dbReference type="ARBA" id="ARBA00022840"/>
    </source>
</evidence>
<evidence type="ECO:0000256" key="3">
    <source>
        <dbReference type="ARBA" id="ARBA00022598"/>
    </source>
</evidence>
<keyword evidence="5 10" id="KW-0067">ATP-binding</keyword>
<dbReference type="GO" id="GO:0004825">
    <property type="term" value="F:methionine-tRNA ligase activity"/>
    <property type="evidence" value="ECO:0007669"/>
    <property type="project" value="UniProtKB-EC"/>
</dbReference>
<keyword evidence="7 10" id="KW-0030">Aminoacyl-tRNA synthetase</keyword>
<dbReference type="SUPFAM" id="SSF52374">
    <property type="entry name" value="Nucleotidylyl transferase"/>
    <property type="match status" value="1"/>
</dbReference>
<dbReference type="Gene3D" id="2.170.220.10">
    <property type="match status" value="1"/>
</dbReference>
<dbReference type="FunFam" id="2.170.220.10:FF:000001">
    <property type="entry name" value="methionine--tRNA ligase, mitochondrial"/>
    <property type="match status" value="1"/>
</dbReference>
<evidence type="ECO:0000256" key="10">
    <source>
        <dbReference type="RuleBase" id="RU363039"/>
    </source>
</evidence>
<dbReference type="EC" id="6.1.1.10" evidence="2"/>
<dbReference type="Proteomes" id="UP001217417">
    <property type="component" value="Unassembled WGS sequence"/>
</dbReference>
<dbReference type="Pfam" id="PF19303">
    <property type="entry name" value="Anticodon_3"/>
    <property type="match status" value="1"/>
</dbReference>
<evidence type="ECO:0000256" key="4">
    <source>
        <dbReference type="ARBA" id="ARBA00022741"/>
    </source>
</evidence>
<dbReference type="PANTHER" id="PTHR43326">
    <property type="entry name" value="METHIONYL-TRNA SYNTHETASE"/>
    <property type="match status" value="1"/>
</dbReference>
<dbReference type="SUPFAM" id="SSF47323">
    <property type="entry name" value="Anticodon-binding domain of a subclass of class I aminoacyl-tRNA synthetases"/>
    <property type="match status" value="1"/>
</dbReference>
<comment type="similarity">
    <text evidence="1 10">Belongs to the class-I aminoacyl-tRNA synthetase family.</text>
</comment>
<dbReference type="Gene3D" id="3.40.50.620">
    <property type="entry name" value="HUPs"/>
    <property type="match status" value="1"/>
</dbReference>
<dbReference type="AlphaFoldDB" id="A0AAD7VPI5"/>
<dbReference type="InterPro" id="IPR009080">
    <property type="entry name" value="tRNAsynth_Ia_anticodon-bd"/>
</dbReference>
<dbReference type="InterPro" id="IPR041872">
    <property type="entry name" value="Anticodon_Met"/>
</dbReference>
<evidence type="ECO:0000256" key="6">
    <source>
        <dbReference type="ARBA" id="ARBA00022917"/>
    </source>
</evidence>
<reference evidence="13" key="1">
    <citation type="submission" date="2023-03" db="EMBL/GenBank/DDBJ databases">
        <title>Near-Complete genome sequence of Lipomyces tetrasporous NRRL Y-64009, an oleaginous yeast capable of growing on lignocellulosic hydrolysates.</title>
        <authorList>
            <consortium name="Lawrence Berkeley National Laboratory"/>
            <person name="Jagtap S.S."/>
            <person name="Liu J.-J."/>
            <person name="Walukiewicz H.E."/>
            <person name="Pangilinan J."/>
            <person name="Lipzen A."/>
            <person name="Ahrendt S."/>
            <person name="Koriabine M."/>
            <person name="Cobaugh K."/>
            <person name="Salamov A."/>
            <person name="Yoshinaga Y."/>
            <person name="Ng V."/>
            <person name="Daum C."/>
            <person name="Grigoriev I.V."/>
            <person name="Slininger P.J."/>
            <person name="Dien B.S."/>
            <person name="Jin Y.-S."/>
            <person name="Rao C.V."/>
        </authorList>
    </citation>
    <scope>NUCLEOTIDE SEQUENCE</scope>
    <source>
        <strain evidence="13">NRRL Y-64009</strain>
    </source>
</reference>
<dbReference type="GO" id="GO:0005739">
    <property type="term" value="C:mitochondrion"/>
    <property type="evidence" value="ECO:0007669"/>
    <property type="project" value="UniProtKB-ARBA"/>
</dbReference>
<dbReference type="EMBL" id="JARPMG010000013">
    <property type="protein sequence ID" value="KAJ8096806.1"/>
    <property type="molecule type" value="Genomic_DNA"/>
</dbReference>
<dbReference type="InterPro" id="IPR015413">
    <property type="entry name" value="Methionyl/Leucyl_tRNA_Synth"/>
</dbReference>